<dbReference type="InterPro" id="IPR012340">
    <property type="entry name" value="NA-bd_OB-fold"/>
</dbReference>
<feature type="compositionally biased region" description="Basic and acidic residues" evidence="1">
    <location>
        <begin position="66"/>
        <end position="75"/>
    </location>
</feature>
<feature type="region of interest" description="Disordered" evidence="1">
    <location>
        <begin position="44"/>
        <end position="75"/>
    </location>
</feature>
<comment type="caution">
    <text evidence="3">The sequence shown here is derived from an EMBL/GenBank/DDBJ whole genome shotgun (WGS) entry which is preliminary data.</text>
</comment>
<evidence type="ECO:0000256" key="1">
    <source>
        <dbReference type="SAM" id="MobiDB-lite"/>
    </source>
</evidence>
<reference evidence="3" key="1">
    <citation type="journal article" date="2015" name="Nature">
        <title>Complex archaea that bridge the gap between prokaryotes and eukaryotes.</title>
        <authorList>
            <person name="Spang A."/>
            <person name="Saw J.H."/>
            <person name="Jorgensen S.L."/>
            <person name="Zaremba-Niedzwiedzka K."/>
            <person name="Martijn J."/>
            <person name="Lind A.E."/>
            <person name="van Eijk R."/>
            <person name="Schleper C."/>
            <person name="Guy L."/>
            <person name="Ettema T.J."/>
        </authorList>
    </citation>
    <scope>NUCLEOTIDE SEQUENCE</scope>
</reference>
<evidence type="ECO:0000313" key="3">
    <source>
        <dbReference type="EMBL" id="KKL25560.1"/>
    </source>
</evidence>
<gene>
    <name evidence="3" type="ORF">LCGC14_2404070</name>
</gene>
<protein>
    <recommendedName>
        <fullName evidence="2">S1 motif domain-containing protein</fullName>
    </recommendedName>
</protein>
<dbReference type="GO" id="GO:0003676">
    <property type="term" value="F:nucleic acid binding"/>
    <property type="evidence" value="ECO:0007669"/>
    <property type="project" value="InterPro"/>
</dbReference>
<dbReference type="EMBL" id="LAZR01036169">
    <property type="protein sequence ID" value="KKL25560.1"/>
    <property type="molecule type" value="Genomic_DNA"/>
</dbReference>
<dbReference type="Pfam" id="PF00575">
    <property type="entry name" value="S1"/>
    <property type="match status" value="1"/>
</dbReference>
<evidence type="ECO:0000259" key="2">
    <source>
        <dbReference type="PROSITE" id="PS50126"/>
    </source>
</evidence>
<dbReference type="Gene3D" id="2.40.50.140">
    <property type="entry name" value="Nucleic acid-binding proteins"/>
    <property type="match status" value="1"/>
</dbReference>
<organism evidence="3">
    <name type="scientific">marine sediment metagenome</name>
    <dbReference type="NCBI Taxonomy" id="412755"/>
    <lineage>
        <taxon>unclassified sequences</taxon>
        <taxon>metagenomes</taxon>
        <taxon>ecological metagenomes</taxon>
    </lineage>
</organism>
<feature type="domain" description="S1 motif" evidence="2">
    <location>
        <begin position="1"/>
        <end position="42"/>
    </location>
</feature>
<dbReference type="PROSITE" id="PS50126">
    <property type="entry name" value="S1"/>
    <property type="match status" value="1"/>
</dbReference>
<dbReference type="InterPro" id="IPR003029">
    <property type="entry name" value="S1_domain"/>
</dbReference>
<dbReference type="SUPFAM" id="SSF50249">
    <property type="entry name" value="Nucleic acid-binding proteins"/>
    <property type="match status" value="1"/>
</dbReference>
<proteinExistence type="predicted"/>
<name>A0A0F9BUF6_9ZZZZ</name>
<sequence>MVISQIENRRLETVTEVLKEGDELDVKVIEIDKMGRVRLSRKVLLPDYTGDGEEPRGGGGGSRGGRGGDDKRRSR</sequence>
<accession>A0A0F9BUF6</accession>
<dbReference type="AlphaFoldDB" id="A0A0F9BUF6"/>